<protein>
    <submittedName>
        <fullName evidence="1">Uncharacterized protein</fullName>
    </submittedName>
</protein>
<evidence type="ECO:0000313" key="1">
    <source>
        <dbReference type="EMBL" id="GES95299.1"/>
    </source>
</evidence>
<reference evidence="1" key="1">
    <citation type="submission" date="2019-10" db="EMBL/GenBank/DDBJ databases">
        <title>Conservation and host-specific expression of non-tandemly repeated heterogenous ribosome RNA gene in arbuscular mycorrhizal fungi.</title>
        <authorList>
            <person name="Maeda T."/>
            <person name="Kobayashi Y."/>
            <person name="Nakagawa T."/>
            <person name="Ezawa T."/>
            <person name="Yamaguchi K."/>
            <person name="Bino T."/>
            <person name="Nishimoto Y."/>
            <person name="Shigenobu S."/>
            <person name="Kawaguchi M."/>
        </authorList>
    </citation>
    <scope>NUCLEOTIDE SEQUENCE</scope>
    <source>
        <strain evidence="1">HR1</strain>
    </source>
</reference>
<name>A0A8H3QZV6_9GLOM</name>
<proteinExistence type="predicted"/>
<gene>
    <name evidence="1" type="ORF">RCL2_002197400</name>
</gene>
<dbReference type="EMBL" id="BLAL01000242">
    <property type="protein sequence ID" value="GES95299.1"/>
    <property type="molecule type" value="Genomic_DNA"/>
</dbReference>
<organism evidence="1 2">
    <name type="scientific">Rhizophagus clarus</name>
    <dbReference type="NCBI Taxonomy" id="94130"/>
    <lineage>
        <taxon>Eukaryota</taxon>
        <taxon>Fungi</taxon>
        <taxon>Fungi incertae sedis</taxon>
        <taxon>Mucoromycota</taxon>
        <taxon>Glomeromycotina</taxon>
        <taxon>Glomeromycetes</taxon>
        <taxon>Glomerales</taxon>
        <taxon>Glomeraceae</taxon>
        <taxon>Rhizophagus</taxon>
    </lineage>
</organism>
<comment type="caution">
    <text evidence="1">The sequence shown here is derived from an EMBL/GenBank/DDBJ whole genome shotgun (WGS) entry which is preliminary data.</text>
</comment>
<dbReference type="AlphaFoldDB" id="A0A8H3QZV6"/>
<sequence>MSEYCETMHILHVFISIFSFFKPLSGHDISLVTFQLFGWKHRILVKKYGRLIQNNMSKNAHDSFGSL</sequence>
<evidence type="ECO:0000313" key="2">
    <source>
        <dbReference type="Proteomes" id="UP000615446"/>
    </source>
</evidence>
<accession>A0A8H3QZV6</accession>
<dbReference type="Proteomes" id="UP000615446">
    <property type="component" value="Unassembled WGS sequence"/>
</dbReference>